<dbReference type="RefSeq" id="WP_205257300.1">
    <property type="nucleotide sequence ID" value="NZ_BAAAPV010000001.1"/>
</dbReference>
<dbReference type="GO" id="GO:0004623">
    <property type="term" value="F:phospholipase A2 activity"/>
    <property type="evidence" value="ECO:0007669"/>
    <property type="project" value="InterPro"/>
</dbReference>
<comment type="caution">
    <text evidence="1">The sequence shown here is derived from an EMBL/GenBank/DDBJ whole genome shotgun (WGS) entry which is preliminary data.</text>
</comment>
<sequence>MMRGLVGVLLTGLTALWVISVHPGPQSGGDRAADEALHAVTTASFDPRRPDAAFPADWATVMGYRPLVAIGPHDTPILIKPTGDCSSPTGPTRYDFDVVCKEHDLAYDIVRYAGRIGAPLASGGRQDADAMFRSELHARCDQQHTTGADAAVCHGLAESFAVVVDVNSWRQGYRPPEPESGWSLVLFWVVCGGVAVLAAGRRYGSRIPAGLTWHPAHLLPTLHHPRRWPDVLVRDAGPAVPLPGPAPREPVS</sequence>
<reference evidence="1" key="1">
    <citation type="submission" date="2021-01" db="EMBL/GenBank/DDBJ databases">
        <title>KCTC 19127 draft genome.</title>
        <authorList>
            <person name="An D."/>
        </authorList>
    </citation>
    <scope>NUCLEOTIDE SEQUENCE</scope>
    <source>
        <strain evidence="1">KCTC 19127</strain>
    </source>
</reference>
<gene>
    <name evidence="1" type="ORF">JL107_12260</name>
</gene>
<dbReference type="GO" id="GO:0050482">
    <property type="term" value="P:arachidonate secretion"/>
    <property type="evidence" value="ECO:0007669"/>
    <property type="project" value="InterPro"/>
</dbReference>
<evidence type="ECO:0000313" key="1">
    <source>
        <dbReference type="EMBL" id="MBM9477221.1"/>
    </source>
</evidence>
<dbReference type="EMBL" id="JAERWL010000009">
    <property type="protein sequence ID" value="MBM9477221.1"/>
    <property type="molecule type" value="Genomic_DNA"/>
</dbReference>
<dbReference type="Proteomes" id="UP000663801">
    <property type="component" value="Unassembled WGS sequence"/>
</dbReference>
<dbReference type="Gene3D" id="1.20.90.10">
    <property type="entry name" value="Phospholipase A2 domain"/>
    <property type="match status" value="1"/>
</dbReference>
<dbReference type="InterPro" id="IPR015141">
    <property type="entry name" value="PLipase_A2_prok/fun"/>
</dbReference>
<protein>
    <recommendedName>
        <fullName evidence="3">Phospholipase</fullName>
    </recommendedName>
</protein>
<dbReference type="AlphaFoldDB" id="A0A938YME3"/>
<dbReference type="InterPro" id="IPR036444">
    <property type="entry name" value="PLipase_A2_dom_sf"/>
</dbReference>
<organism evidence="1 2">
    <name type="scientific">Nakamurella flavida</name>
    <dbReference type="NCBI Taxonomy" id="363630"/>
    <lineage>
        <taxon>Bacteria</taxon>
        <taxon>Bacillati</taxon>
        <taxon>Actinomycetota</taxon>
        <taxon>Actinomycetes</taxon>
        <taxon>Nakamurellales</taxon>
        <taxon>Nakamurellaceae</taxon>
        <taxon>Nakamurella</taxon>
    </lineage>
</organism>
<evidence type="ECO:0008006" key="3">
    <source>
        <dbReference type="Google" id="ProtNLM"/>
    </source>
</evidence>
<dbReference type="Pfam" id="PF09056">
    <property type="entry name" value="Phospholip_A2_3"/>
    <property type="match status" value="1"/>
</dbReference>
<accession>A0A938YME3</accession>
<dbReference type="GO" id="GO:0006644">
    <property type="term" value="P:phospholipid metabolic process"/>
    <property type="evidence" value="ECO:0007669"/>
    <property type="project" value="InterPro"/>
</dbReference>
<dbReference type="SUPFAM" id="SSF48619">
    <property type="entry name" value="Phospholipase A2, PLA2"/>
    <property type="match status" value="1"/>
</dbReference>
<name>A0A938YME3_9ACTN</name>
<keyword evidence="2" id="KW-1185">Reference proteome</keyword>
<proteinExistence type="predicted"/>
<evidence type="ECO:0000313" key="2">
    <source>
        <dbReference type="Proteomes" id="UP000663801"/>
    </source>
</evidence>